<evidence type="ECO:0000256" key="3">
    <source>
        <dbReference type="ARBA" id="ARBA00023163"/>
    </source>
</evidence>
<evidence type="ECO:0000313" key="5">
    <source>
        <dbReference type="EMBL" id="MFD1237853.1"/>
    </source>
</evidence>
<keyword evidence="2" id="KW-0238">DNA-binding</keyword>
<evidence type="ECO:0000259" key="4">
    <source>
        <dbReference type="PROSITE" id="PS50043"/>
    </source>
</evidence>
<dbReference type="Pfam" id="PF00196">
    <property type="entry name" value="GerE"/>
    <property type="match status" value="1"/>
</dbReference>
<dbReference type="RefSeq" id="WP_339124938.1">
    <property type="nucleotide sequence ID" value="NZ_BAABKS010000010.1"/>
</dbReference>
<evidence type="ECO:0000256" key="1">
    <source>
        <dbReference type="ARBA" id="ARBA00023015"/>
    </source>
</evidence>
<dbReference type="CDD" id="cd06170">
    <property type="entry name" value="LuxR_C_like"/>
    <property type="match status" value="1"/>
</dbReference>
<name>A0ABW3VT45_9PSEU</name>
<reference evidence="6" key="1">
    <citation type="journal article" date="2019" name="Int. J. Syst. Evol. Microbiol.">
        <title>The Global Catalogue of Microorganisms (GCM) 10K type strain sequencing project: providing services to taxonomists for standard genome sequencing and annotation.</title>
        <authorList>
            <consortium name="The Broad Institute Genomics Platform"/>
            <consortium name="The Broad Institute Genome Sequencing Center for Infectious Disease"/>
            <person name="Wu L."/>
            <person name="Ma J."/>
        </authorList>
    </citation>
    <scope>NUCLEOTIDE SEQUENCE [LARGE SCALE GENOMIC DNA]</scope>
    <source>
        <strain evidence="6">CCUG 49018</strain>
    </source>
</reference>
<proteinExistence type="predicted"/>
<protein>
    <submittedName>
        <fullName evidence="5">Response regulator transcription factor</fullName>
    </submittedName>
</protein>
<dbReference type="PANTHER" id="PTHR44688:SF16">
    <property type="entry name" value="DNA-BINDING TRANSCRIPTIONAL ACTIVATOR DEVR_DOSR"/>
    <property type="match status" value="1"/>
</dbReference>
<keyword evidence="1" id="KW-0805">Transcription regulation</keyword>
<dbReference type="SMART" id="SM00421">
    <property type="entry name" value="HTH_LUXR"/>
    <property type="match status" value="1"/>
</dbReference>
<dbReference type="InterPro" id="IPR036388">
    <property type="entry name" value="WH-like_DNA-bd_sf"/>
</dbReference>
<evidence type="ECO:0000313" key="6">
    <source>
        <dbReference type="Proteomes" id="UP001597182"/>
    </source>
</evidence>
<comment type="caution">
    <text evidence="5">The sequence shown here is derived from an EMBL/GenBank/DDBJ whole genome shotgun (WGS) entry which is preliminary data.</text>
</comment>
<dbReference type="PRINTS" id="PR00038">
    <property type="entry name" value="HTHLUXR"/>
</dbReference>
<evidence type="ECO:0000256" key="2">
    <source>
        <dbReference type="ARBA" id="ARBA00023125"/>
    </source>
</evidence>
<dbReference type="EMBL" id="JBHTMB010000310">
    <property type="protein sequence ID" value="MFD1237853.1"/>
    <property type="molecule type" value="Genomic_DNA"/>
</dbReference>
<dbReference type="InterPro" id="IPR000792">
    <property type="entry name" value="Tscrpt_reg_LuxR_C"/>
</dbReference>
<gene>
    <name evidence="5" type="ORF">ACFQ34_31600</name>
</gene>
<dbReference type="InterPro" id="IPR016032">
    <property type="entry name" value="Sig_transdc_resp-reg_C-effctor"/>
</dbReference>
<feature type="domain" description="HTH luxR-type" evidence="4">
    <location>
        <begin position="292"/>
        <end position="357"/>
    </location>
</feature>
<dbReference type="PROSITE" id="PS50043">
    <property type="entry name" value="HTH_LUXR_2"/>
    <property type="match status" value="1"/>
</dbReference>
<dbReference type="Proteomes" id="UP001597182">
    <property type="component" value="Unassembled WGS sequence"/>
</dbReference>
<dbReference type="PANTHER" id="PTHR44688">
    <property type="entry name" value="DNA-BINDING TRANSCRIPTIONAL ACTIVATOR DEVR_DOSR"/>
    <property type="match status" value="1"/>
</dbReference>
<dbReference type="SUPFAM" id="SSF46894">
    <property type="entry name" value="C-terminal effector domain of the bipartite response regulators"/>
    <property type="match status" value="1"/>
</dbReference>
<accession>A0ABW3VT45</accession>
<sequence>MPAPSADRTRARIQALATAGLDLPTFATAAVEVLRTALPFSAACVGTVDPATEIVTATVKWGGLTDGEDDQWAFHEYEAPDLYDFRDVMRRPGAVASTHHETDGDPHRSRRFTEFFHPTYGFDDELRAGCSADGITWGLFALFRDGPGSAFTVAEHEFVSSVSSAFAVGYRTALLTNAADPVVTAGVDGPGVLVVDTAGEVAQANLAAAAHVDDLGGGAIGDDPLPFPVLALVGAARRFALGEVTLTPRSRLRTRSGRWVVVHASPLVSRNGSGTDVVVTIEEARPPEIVPLVVAAFGLTAREQDVVTLVLRGVDTTEIARTLHLSAYTVQDHLKSIFDKVGVRSRRELTGRVFLDQYAPRLAARAPLTPSGWFADPTPERTARSRN</sequence>
<keyword evidence="3" id="KW-0804">Transcription</keyword>
<dbReference type="PROSITE" id="PS00622">
    <property type="entry name" value="HTH_LUXR_1"/>
    <property type="match status" value="1"/>
</dbReference>
<organism evidence="5 6">
    <name type="scientific">Pseudonocardia benzenivorans</name>
    <dbReference type="NCBI Taxonomy" id="228005"/>
    <lineage>
        <taxon>Bacteria</taxon>
        <taxon>Bacillati</taxon>
        <taxon>Actinomycetota</taxon>
        <taxon>Actinomycetes</taxon>
        <taxon>Pseudonocardiales</taxon>
        <taxon>Pseudonocardiaceae</taxon>
        <taxon>Pseudonocardia</taxon>
    </lineage>
</organism>
<dbReference type="Gene3D" id="1.10.10.10">
    <property type="entry name" value="Winged helix-like DNA-binding domain superfamily/Winged helix DNA-binding domain"/>
    <property type="match status" value="1"/>
</dbReference>
<keyword evidence="6" id="KW-1185">Reference proteome</keyword>